<feature type="transmembrane region" description="Helical" evidence="2">
    <location>
        <begin position="416"/>
        <end position="439"/>
    </location>
</feature>
<evidence type="ECO:0000259" key="3">
    <source>
        <dbReference type="Pfam" id="PF01926"/>
    </source>
</evidence>
<sequence length="524" mass="54301">MTGAHTRQGDDAAGTGPSSTTSSGEHHGVHRDVLHGVLHGRETELLHARVDALDAALVVGGTRLDEPVVGRVVSAVDRVRERLELGVDHTVVALVGGTGSGKSSLFNAISGLQFADVGVKRPTTSEVTACVWGEDGGPLLDWLGVVPDRRIERESLLDGESEAVLRGLVLLDLPDHDSIAPEHRETVDRMLPQADVLVWVVDPQKYADDALHTGYLRGLVGHEASMLVVLNQVDTVPSDVRPELARDVARLLVDDGLVGVPVHEVSARTGEGVAGLRARLAAGVETRSLAARRAGAEVHDAAGLLAAQVAASEPPPSALSVGEVVDTLSDAAGLTAVAGAVAAVVRGGSSDRPAFGAVQEDAVGLARSAWLDAVAPSLPRRWAQDVSSRVATTAELRLAVTDALTQVTVAARRSVLAAWLVVLALLLGLGAVVVGGVALGSGMSSVRANPWAPVVAGVLVVAAVLVAVAAASTRRAAARRRAARVLRDGRSALDGVARVRLLEPTQAVLAEHRRVRELVASARD</sequence>
<dbReference type="InterPro" id="IPR027417">
    <property type="entry name" value="P-loop_NTPase"/>
</dbReference>
<dbReference type="EMBL" id="BONK01000013">
    <property type="protein sequence ID" value="GIG22830.1"/>
    <property type="molecule type" value="Genomic_DNA"/>
</dbReference>
<protein>
    <recommendedName>
        <fullName evidence="3">G domain-containing protein</fullName>
    </recommendedName>
</protein>
<dbReference type="SUPFAM" id="SSF52540">
    <property type="entry name" value="P-loop containing nucleoside triphosphate hydrolases"/>
    <property type="match status" value="1"/>
</dbReference>
<evidence type="ECO:0000256" key="2">
    <source>
        <dbReference type="SAM" id="Phobius"/>
    </source>
</evidence>
<feature type="compositionally biased region" description="Low complexity" evidence="1">
    <location>
        <begin position="14"/>
        <end position="23"/>
    </location>
</feature>
<feature type="domain" description="G" evidence="3">
    <location>
        <begin position="92"/>
        <end position="231"/>
    </location>
</feature>
<dbReference type="PANTHER" id="PTHR42698">
    <property type="entry name" value="GTPASE ERA"/>
    <property type="match status" value="1"/>
</dbReference>
<keyword evidence="5" id="KW-1185">Reference proteome</keyword>
<keyword evidence="2" id="KW-0812">Transmembrane</keyword>
<organism evidence="4 5">
    <name type="scientific">Cellulomonas chitinilytica</name>
    <dbReference type="NCBI Taxonomy" id="398759"/>
    <lineage>
        <taxon>Bacteria</taxon>
        <taxon>Bacillati</taxon>
        <taxon>Actinomycetota</taxon>
        <taxon>Actinomycetes</taxon>
        <taxon>Micrococcales</taxon>
        <taxon>Cellulomonadaceae</taxon>
        <taxon>Cellulomonas</taxon>
    </lineage>
</organism>
<dbReference type="GO" id="GO:0019843">
    <property type="term" value="F:rRNA binding"/>
    <property type="evidence" value="ECO:0007669"/>
    <property type="project" value="TreeGrafter"/>
</dbReference>
<name>A0A919P5X1_9CELL</name>
<dbReference type="RefSeq" id="WP_239070934.1">
    <property type="nucleotide sequence ID" value="NZ_BONK01000013.1"/>
</dbReference>
<dbReference type="InterPro" id="IPR006073">
    <property type="entry name" value="GTP-bd"/>
</dbReference>
<evidence type="ECO:0000313" key="5">
    <source>
        <dbReference type="Proteomes" id="UP000632740"/>
    </source>
</evidence>
<dbReference type="PANTHER" id="PTHR42698:SF1">
    <property type="entry name" value="GTPASE ERA, MITOCHONDRIAL"/>
    <property type="match status" value="1"/>
</dbReference>
<reference evidence="4" key="1">
    <citation type="submission" date="2021-01" db="EMBL/GenBank/DDBJ databases">
        <title>Whole genome shotgun sequence of Cellulomonas chitinilytica NBRC 110799.</title>
        <authorList>
            <person name="Komaki H."/>
            <person name="Tamura T."/>
        </authorList>
    </citation>
    <scope>NUCLEOTIDE SEQUENCE</scope>
    <source>
        <strain evidence="4">NBRC 110799</strain>
    </source>
</reference>
<proteinExistence type="predicted"/>
<dbReference type="Gene3D" id="3.40.50.300">
    <property type="entry name" value="P-loop containing nucleotide triphosphate hydrolases"/>
    <property type="match status" value="1"/>
</dbReference>
<dbReference type="Proteomes" id="UP000632740">
    <property type="component" value="Unassembled WGS sequence"/>
</dbReference>
<dbReference type="AlphaFoldDB" id="A0A919P5X1"/>
<feature type="transmembrane region" description="Helical" evidence="2">
    <location>
        <begin position="451"/>
        <end position="471"/>
    </location>
</feature>
<accession>A0A919P5X1</accession>
<gene>
    <name evidence="4" type="ORF">Cch01nite_35540</name>
</gene>
<dbReference type="GO" id="GO:0043024">
    <property type="term" value="F:ribosomal small subunit binding"/>
    <property type="evidence" value="ECO:0007669"/>
    <property type="project" value="TreeGrafter"/>
</dbReference>
<keyword evidence="2" id="KW-1133">Transmembrane helix</keyword>
<dbReference type="InterPro" id="IPR005662">
    <property type="entry name" value="GTPase_Era-like"/>
</dbReference>
<dbReference type="GO" id="GO:0005829">
    <property type="term" value="C:cytosol"/>
    <property type="evidence" value="ECO:0007669"/>
    <property type="project" value="TreeGrafter"/>
</dbReference>
<evidence type="ECO:0000313" key="4">
    <source>
        <dbReference type="EMBL" id="GIG22830.1"/>
    </source>
</evidence>
<feature type="region of interest" description="Disordered" evidence="1">
    <location>
        <begin position="1"/>
        <end position="29"/>
    </location>
</feature>
<dbReference type="GO" id="GO:0005525">
    <property type="term" value="F:GTP binding"/>
    <property type="evidence" value="ECO:0007669"/>
    <property type="project" value="InterPro"/>
</dbReference>
<dbReference type="GO" id="GO:0000028">
    <property type="term" value="P:ribosomal small subunit assembly"/>
    <property type="evidence" value="ECO:0007669"/>
    <property type="project" value="TreeGrafter"/>
</dbReference>
<keyword evidence="2" id="KW-0472">Membrane</keyword>
<evidence type="ECO:0000256" key="1">
    <source>
        <dbReference type="SAM" id="MobiDB-lite"/>
    </source>
</evidence>
<dbReference type="Pfam" id="PF01926">
    <property type="entry name" value="MMR_HSR1"/>
    <property type="match status" value="1"/>
</dbReference>
<comment type="caution">
    <text evidence="4">The sequence shown here is derived from an EMBL/GenBank/DDBJ whole genome shotgun (WGS) entry which is preliminary data.</text>
</comment>